<gene>
    <name evidence="3" type="primary">epsD</name>
    <name evidence="3" type="ORF">MOST_12030</name>
</gene>
<protein>
    <submittedName>
        <fullName evidence="3">Glycosyltransferase EpsD</fullName>
        <ecNumber evidence="3">2.4.-.-</ecNumber>
    </submittedName>
</protein>
<dbReference type="Pfam" id="PF13579">
    <property type="entry name" value="Glyco_trans_4_4"/>
    <property type="match status" value="1"/>
</dbReference>
<evidence type="ECO:0000259" key="1">
    <source>
        <dbReference type="Pfam" id="PF00534"/>
    </source>
</evidence>
<keyword evidence="3" id="KW-0808">Transferase</keyword>
<dbReference type="Gene3D" id="3.40.50.2000">
    <property type="entry name" value="Glycogen Phosphorylase B"/>
    <property type="match status" value="2"/>
</dbReference>
<dbReference type="Proteomes" id="UP000239430">
    <property type="component" value="Unassembled WGS sequence"/>
</dbReference>
<dbReference type="EC" id="2.4.-.-" evidence="3"/>
<dbReference type="EMBL" id="PVXL01000036">
    <property type="protein sequence ID" value="PRR73803.1"/>
    <property type="molecule type" value="Genomic_DNA"/>
</dbReference>
<dbReference type="SUPFAM" id="SSF53756">
    <property type="entry name" value="UDP-Glycosyltransferase/glycogen phosphorylase"/>
    <property type="match status" value="1"/>
</dbReference>
<dbReference type="Pfam" id="PF00534">
    <property type="entry name" value="Glycos_transf_1"/>
    <property type="match status" value="1"/>
</dbReference>
<feature type="domain" description="Glycosyl transferase family 1" evidence="1">
    <location>
        <begin position="202"/>
        <end position="368"/>
    </location>
</feature>
<dbReference type="InterPro" id="IPR001296">
    <property type="entry name" value="Glyco_trans_1"/>
</dbReference>
<reference evidence="3 4" key="1">
    <citation type="submission" date="2018-03" db="EMBL/GenBank/DDBJ databases">
        <title>Genome sequence of Moorella stamsii DSM 26217.</title>
        <authorList>
            <person name="Poehlein A."/>
            <person name="Daniel R."/>
        </authorList>
    </citation>
    <scope>NUCLEOTIDE SEQUENCE [LARGE SCALE GENOMIC DNA]</scope>
    <source>
        <strain evidence="4">DSM 26217</strain>
    </source>
</reference>
<comment type="caution">
    <text evidence="3">The sequence shown here is derived from an EMBL/GenBank/DDBJ whole genome shotgun (WGS) entry which is preliminary data.</text>
</comment>
<organism evidence="3 4">
    <name type="scientific">Neomoorella stamsii</name>
    <dbReference type="NCBI Taxonomy" id="1266720"/>
    <lineage>
        <taxon>Bacteria</taxon>
        <taxon>Bacillati</taxon>
        <taxon>Bacillota</taxon>
        <taxon>Clostridia</taxon>
        <taxon>Neomoorellales</taxon>
        <taxon>Neomoorellaceae</taxon>
        <taxon>Neomoorella</taxon>
    </lineage>
</organism>
<evidence type="ECO:0000313" key="3">
    <source>
        <dbReference type="EMBL" id="PRR73803.1"/>
    </source>
</evidence>
<evidence type="ECO:0000313" key="4">
    <source>
        <dbReference type="Proteomes" id="UP000239430"/>
    </source>
</evidence>
<dbReference type="RefSeq" id="WP_083476557.1">
    <property type="nucleotide sequence ID" value="NZ_PVXL01000036.1"/>
</dbReference>
<dbReference type="PANTHER" id="PTHR45947:SF3">
    <property type="entry name" value="SULFOQUINOVOSYL TRANSFERASE SQD2"/>
    <property type="match status" value="1"/>
</dbReference>
<dbReference type="GO" id="GO:0016758">
    <property type="term" value="F:hexosyltransferase activity"/>
    <property type="evidence" value="ECO:0007669"/>
    <property type="project" value="TreeGrafter"/>
</dbReference>
<dbReference type="InterPro" id="IPR050194">
    <property type="entry name" value="Glycosyltransferase_grp1"/>
</dbReference>
<dbReference type="AlphaFoldDB" id="A0A9X7P6K6"/>
<evidence type="ECO:0000259" key="2">
    <source>
        <dbReference type="Pfam" id="PF13579"/>
    </source>
</evidence>
<sequence>MGCEKKLQLPYRVARVITRLNIGGPAIHTTHLTERLNNDGLFDSMLVCGSLAAGEGGMEDFARQHGVEPFHISELGREISLFDDLKALRKLYRLFRLYRPVIVHSHTAKAGTLARVAARLARVPVIVHTFHGHVFSGYFSTRKTKLFILIERFLAHLTDAILVLSPEQQRDILGFGIGKPGKVKIVPLGIDLEPYLHGVRGRLRAELGLAGDVRLIGIVGRLTAIKNHNLFLKAAKALLDSSDIPLHFVVVGDGELRQELEDVTKQLDITEHVTFLGWRKDMPDIYRDLDVLALTSNNEGTPVTIIEAMAAGCPVVATRVGGVPDMIQDGVTGMLVEPGDVIELGQKVMTILENKELAQKIADAARDWALATYSIDRLEADIRKLYLDLLRAKGLYQTNIGGKENGD</sequence>
<dbReference type="PANTHER" id="PTHR45947">
    <property type="entry name" value="SULFOQUINOVOSYL TRANSFERASE SQD2"/>
    <property type="match status" value="1"/>
</dbReference>
<dbReference type="InterPro" id="IPR028098">
    <property type="entry name" value="Glyco_trans_4-like_N"/>
</dbReference>
<feature type="domain" description="Glycosyltransferase subfamily 4-like N-terminal" evidence="2">
    <location>
        <begin position="23"/>
        <end position="189"/>
    </location>
</feature>
<keyword evidence="3" id="KW-0328">Glycosyltransferase</keyword>
<name>A0A9X7P6K6_9FIRM</name>
<proteinExistence type="predicted"/>
<keyword evidence="4" id="KW-1185">Reference proteome</keyword>
<accession>A0A9X7P6K6</accession>
<dbReference type="CDD" id="cd03808">
    <property type="entry name" value="GT4_CapM-like"/>
    <property type="match status" value="1"/>
</dbReference>